<reference evidence="2" key="1">
    <citation type="submission" date="2021-01" db="EMBL/GenBank/DDBJ databases">
        <authorList>
            <person name="Kaushik A."/>
        </authorList>
    </citation>
    <scope>NUCLEOTIDE SEQUENCE</scope>
    <source>
        <strain evidence="2">AG4-RS23</strain>
    </source>
</reference>
<evidence type="ECO:0000313" key="2">
    <source>
        <dbReference type="EMBL" id="CAE6487736.1"/>
    </source>
</evidence>
<sequence length="612" mass="69277">MLHLGNSERKNYQDSQKERDRLSSRLPRGRCQCTGTYAEHRVHTSPDHTTVLGTSISSSQTHRTMLTTTGCLPASLHTMAPDPRGLKSEQGPFSPGNGGEPLELPSTAFDRISERPTQVSAPPREKCGTPNSSDTWKPVDMDHTSNSMTPGQASLFDALLSLGYPHDECHDLLIPRPEKTVQTNTRRQVLGLGVEDVNSNIPEHPGASEGANNYTTRSLSLDRKVESNTLPFILNAYALWALQMMFDPLRIIQVGRTYVLWQYAASESARWKLNMVSDFAWIAGRSTAYELDDLPSFMIFQTRMCQQFLSATCTEESRKNLDQTTASDIFIFAHELFSMAFKHLPLSNILSLMQLGAPVFRRACPGARDELIHLPSLLLQRNLSLRYFSTFDILMSVIMNRPMFFRYNVSFTPELPESKMHIQDYLGMQWFYGVPDRLVVTLARMNALREDYGGCVDATTIWELELEIGSFRPILGKLDQPMLAVSKFVVQECWRQAVFIYLYMGLCGANSLDARVRLAQERFMELFRGVRPGRNPDVFLILPMVMLGVATHSAEEQDLIRRRMLSQPECSRSPTSGNDILKILNEIWTRPNSLEPVGWYDLRLACLRVTGM</sequence>
<evidence type="ECO:0000313" key="3">
    <source>
        <dbReference type="Proteomes" id="UP000663861"/>
    </source>
</evidence>
<evidence type="ECO:0008006" key="4">
    <source>
        <dbReference type="Google" id="ProtNLM"/>
    </source>
</evidence>
<comment type="caution">
    <text evidence="2">The sequence shown here is derived from an EMBL/GenBank/DDBJ whole genome shotgun (WGS) entry which is preliminary data.</text>
</comment>
<evidence type="ECO:0000256" key="1">
    <source>
        <dbReference type="SAM" id="MobiDB-lite"/>
    </source>
</evidence>
<dbReference type="InterPro" id="IPR021858">
    <property type="entry name" value="Fun_TF"/>
</dbReference>
<dbReference type="EMBL" id="CAJMWY010002364">
    <property type="protein sequence ID" value="CAE6487736.1"/>
    <property type="molecule type" value="Genomic_DNA"/>
</dbReference>
<dbReference type="Pfam" id="PF11951">
    <property type="entry name" value="Fungal_trans_2"/>
    <property type="match status" value="1"/>
</dbReference>
<name>A0A8H3CLD3_9AGAM</name>
<gene>
    <name evidence="2" type="ORF">RDB_LOCUS107249</name>
</gene>
<feature type="compositionally biased region" description="Basic and acidic residues" evidence="1">
    <location>
        <begin position="1"/>
        <end position="23"/>
    </location>
</feature>
<protein>
    <recommendedName>
        <fullName evidence="4">Fungal-specific transcription factor domain protein</fullName>
    </recommendedName>
</protein>
<dbReference type="AlphaFoldDB" id="A0A8H3CLD3"/>
<organism evidence="2 3">
    <name type="scientific">Rhizoctonia solani</name>
    <dbReference type="NCBI Taxonomy" id="456999"/>
    <lineage>
        <taxon>Eukaryota</taxon>
        <taxon>Fungi</taxon>
        <taxon>Dikarya</taxon>
        <taxon>Basidiomycota</taxon>
        <taxon>Agaricomycotina</taxon>
        <taxon>Agaricomycetes</taxon>
        <taxon>Cantharellales</taxon>
        <taxon>Ceratobasidiaceae</taxon>
        <taxon>Rhizoctonia</taxon>
    </lineage>
</organism>
<dbReference type="Proteomes" id="UP000663861">
    <property type="component" value="Unassembled WGS sequence"/>
</dbReference>
<accession>A0A8H3CLD3</accession>
<proteinExistence type="predicted"/>
<feature type="region of interest" description="Disordered" evidence="1">
    <location>
        <begin position="82"/>
        <end position="138"/>
    </location>
</feature>
<feature type="region of interest" description="Disordered" evidence="1">
    <location>
        <begin position="1"/>
        <end position="28"/>
    </location>
</feature>